<dbReference type="Proteomes" id="UP001301958">
    <property type="component" value="Unassembled WGS sequence"/>
</dbReference>
<dbReference type="GO" id="GO:0098552">
    <property type="term" value="C:side of membrane"/>
    <property type="evidence" value="ECO:0007669"/>
    <property type="project" value="UniProtKB-KW"/>
</dbReference>
<evidence type="ECO:0000256" key="10">
    <source>
        <dbReference type="SAM" id="SignalP"/>
    </source>
</evidence>
<comment type="caution">
    <text evidence="9">Lacks conserved residue(s) required for the propagation of feature annotation.</text>
</comment>
<feature type="domain" description="CFEM" evidence="11">
    <location>
        <begin position="1"/>
        <end position="112"/>
    </location>
</feature>
<feature type="signal peptide" evidence="10">
    <location>
        <begin position="1"/>
        <end position="17"/>
    </location>
</feature>
<evidence type="ECO:0000256" key="1">
    <source>
        <dbReference type="ARBA" id="ARBA00004589"/>
    </source>
</evidence>
<organism evidence="12 13">
    <name type="scientific">Podospora fimiseda</name>
    <dbReference type="NCBI Taxonomy" id="252190"/>
    <lineage>
        <taxon>Eukaryota</taxon>
        <taxon>Fungi</taxon>
        <taxon>Dikarya</taxon>
        <taxon>Ascomycota</taxon>
        <taxon>Pezizomycotina</taxon>
        <taxon>Sordariomycetes</taxon>
        <taxon>Sordariomycetidae</taxon>
        <taxon>Sordariales</taxon>
        <taxon>Podosporaceae</taxon>
        <taxon>Podospora</taxon>
    </lineage>
</organism>
<feature type="binding site" description="axial binding residue" evidence="9">
    <location>
        <position position="44"/>
    </location>
    <ligand>
        <name>heme</name>
        <dbReference type="ChEBI" id="CHEBI:30413"/>
    </ligand>
    <ligandPart>
        <name>Fe</name>
        <dbReference type="ChEBI" id="CHEBI:18248"/>
    </ligandPart>
</feature>
<keyword evidence="4" id="KW-0964">Secreted</keyword>
<comment type="similarity">
    <text evidence="3">Belongs to the RBT5 family.</text>
</comment>
<keyword evidence="5" id="KW-0472">Membrane</keyword>
<dbReference type="GO" id="GO:0005576">
    <property type="term" value="C:extracellular region"/>
    <property type="evidence" value="ECO:0007669"/>
    <property type="project" value="UniProtKB-SubCell"/>
</dbReference>
<keyword evidence="9" id="KW-0479">Metal-binding</keyword>
<keyword evidence="5" id="KW-0325">Glycoprotein</keyword>
<feature type="chain" id="PRO_5042998701" description="CFEM domain-containing protein" evidence="10">
    <location>
        <begin position="18"/>
        <end position="153"/>
    </location>
</feature>
<proteinExistence type="inferred from homology"/>
<name>A0AAN7BZA5_9PEZI</name>
<evidence type="ECO:0000256" key="9">
    <source>
        <dbReference type="PROSITE-ProRule" id="PRU01356"/>
    </source>
</evidence>
<dbReference type="GO" id="GO:0046872">
    <property type="term" value="F:metal ion binding"/>
    <property type="evidence" value="ECO:0007669"/>
    <property type="project" value="UniProtKB-UniRule"/>
</dbReference>
<keyword evidence="9" id="KW-0349">Heme</keyword>
<evidence type="ECO:0000256" key="2">
    <source>
        <dbReference type="ARBA" id="ARBA00004613"/>
    </source>
</evidence>
<keyword evidence="7 9" id="KW-1015">Disulfide bond</keyword>
<keyword evidence="13" id="KW-1185">Reference proteome</keyword>
<dbReference type="EMBL" id="MU865288">
    <property type="protein sequence ID" value="KAK4232389.1"/>
    <property type="molecule type" value="Genomic_DNA"/>
</dbReference>
<gene>
    <name evidence="12" type="ORF">QBC38DRAFT_352915</name>
</gene>
<evidence type="ECO:0000256" key="8">
    <source>
        <dbReference type="ARBA" id="ARBA00023288"/>
    </source>
</evidence>
<accession>A0AAN7BZA5</accession>
<reference evidence="12" key="1">
    <citation type="journal article" date="2023" name="Mol. Phylogenet. Evol.">
        <title>Genome-scale phylogeny and comparative genomics of the fungal order Sordariales.</title>
        <authorList>
            <person name="Hensen N."/>
            <person name="Bonometti L."/>
            <person name="Westerberg I."/>
            <person name="Brannstrom I.O."/>
            <person name="Guillou S."/>
            <person name="Cros-Aarteil S."/>
            <person name="Calhoun S."/>
            <person name="Haridas S."/>
            <person name="Kuo A."/>
            <person name="Mondo S."/>
            <person name="Pangilinan J."/>
            <person name="Riley R."/>
            <person name="LaButti K."/>
            <person name="Andreopoulos B."/>
            <person name="Lipzen A."/>
            <person name="Chen C."/>
            <person name="Yan M."/>
            <person name="Daum C."/>
            <person name="Ng V."/>
            <person name="Clum A."/>
            <person name="Steindorff A."/>
            <person name="Ohm R.A."/>
            <person name="Martin F."/>
            <person name="Silar P."/>
            <person name="Natvig D.O."/>
            <person name="Lalanne C."/>
            <person name="Gautier V."/>
            <person name="Ament-Velasquez S.L."/>
            <person name="Kruys A."/>
            <person name="Hutchinson M.I."/>
            <person name="Powell A.J."/>
            <person name="Barry K."/>
            <person name="Miller A.N."/>
            <person name="Grigoriev I.V."/>
            <person name="Debuchy R."/>
            <person name="Gladieux P."/>
            <person name="Hiltunen Thoren M."/>
            <person name="Johannesson H."/>
        </authorList>
    </citation>
    <scope>NUCLEOTIDE SEQUENCE</scope>
    <source>
        <strain evidence="12">CBS 990.96</strain>
    </source>
</reference>
<keyword evidence="8" id="KW-0449">Lipoprotein</keyword>
<evidence type="ECO:0000313" key="12">
    <source>
        <dbReference type="EMBL" id="KAK4232389.1"/>
    </source>
</evidence>
<keyword evidence="5" id="KW-0336">GPI-anchor</keyword>
<dbReference type="PROSITE" id="PS52012">
    <property type="entry name" value="CFEM"/>
    <property type="match status" value="1"/>
</dbReference>
<evidence type="ECO:0000256" key="6">
    <source>
        <dbReference type="ARBA" id="ARBA00022729"/>
    </source>
</evidence>
<reference evidence="12" key="2">
    <citation type="submission" date="2023-05" db="EMBL/GenBank/DDBJ databases">
        <authorList>
            <consortium name="Lawrence Berkeley National Laboratory"/>
            <person name="Steindorff A."/>
            <person name="Hensen N."/>
            <person name="Bonometti L."/>
            <person name="Westerberg I."/>
            <person name="Brannstrom I.O."/>
            <person name="Guillou S."/>
            <person name="Cros-Aarteil S."/>
            <person name="Calhoun S."/>
            <person name="Haridas S."/>
            <person name="Kuo A."/>
            <person name="Mondo S."/>
            <person name="Pangilinan J."/>
            <person name="Riley R."/>
            <person name="Labutti K."/>
            <person name="Andreopoulos B."/>
            <person name="Lipzen A."/>
            <person name="Chen C."/>
            <person name="Yanf M."/>
            <person name="Daum C."/>
            <person name="Ng V."/>
            <person name="Clum A."/>
            <person name="Ohm R."/>
            <person name="Martin F."/>
            <person name="Silar P."/>
            <person name="Natvig D."/>
            <person name="Lalanne C."/>
            <person name="Gautier V."/>
            <person name="Ament-Velasquez S.L."/>
            <person name="Kruys A."/>
            <person name="Hutchinson M.I."/>
            <person name="Powell A.J."/>
            <person name="Barry K."/>
            <person name="Miller A.N."/>
            <person name="Grigoriev I.V."/>
            <person name="Debuchy R."/>
            <person name="Gladieux P."/>
            <person name="Thoren M.H."/>
            <person name="Johannesson H."/>
        </authorList>
    </citation>
    <scope>NUCLEOTIDE SEQUENCE</scope>
    <source>
        <strain evidence="12">CBS 990.96</strain>
    </source>
</reference>
<evidence type="ECO:0000256" key="4">
    <source>
        <dbReference type="ARBA" id="ARBA00022525"/>
    </source>
</evidence>
<evidence type="ECO:0000256" key="3">
    <source>
        <dbReference type="ARBA" id="ARBA00010031"/>
    </source>
</evidence>
<evidence type="ECO:0000259" key="11">
    <source>
        <dbReference type="PROSITE" id="PS52012"/>
    </source>
</evidence>
<dbReference type="InterPro" id="IPR008427">
    <property type="entry name" value="Extracellular_membr_CFEM_dom"/>
</dbReference>
<evidence type="ECO:0000256" key="5">
    <source>
        <dbReference type="ARBA" id="ARBA00022622"/>
    </source>
</evidence>
<comment type="subcellular location">
    <subcellularLocation>
        <location evidence="1">Membrane</location>
        <topology evidence="1">Lipid-anchor</topology>
        <topology evidence="1">GPI-anchor</topology>
    </subcellularLocation>
    <subcellularLocation>
        <location evidence="2">Secreted</location>
    </subcellularLocation>
</comment>
<evidence type="ECO:0000313" key="13">
    <source>
        <dbReference type="Proteomes" id="UP001301958"/>
    </source>
</evidence>
<sequence length="153" mass="15014">MKVLIPFAALFLGLSHSQDLSGQPACATNCIISAVSAAGCAPSDISCQCGTTKDIIAASAAPCLLASCAATELLQAQSAGNAQCSRFAATASGLRLLNEATTAKVTTTATSTHTSTSTSYTTYKPAVSAGPAASLKVGLSGLLGVAGVIFAGL</sequence>
<evidence type="ECO:0000256" key="7">
    <source>
        <dbReference type="ARBA" id="ARBA00023157"/>
    </source>
</evidence>
<protein>
    <recommendedName>
        <fullName evidence="11">CFEM domain-containing protein</fullName>
    </recommendedName>
</protein>
<comment type="caution">
    <text evidence="12">The sequence shown here is derived from an EMBL/GenBank/DDBJ whole genome shotgun (WGS) entry which is preliminary data.</text>
</comment>
<dbReference type="Pfam" id="PF05730">
    <property type="entry name" value="CFEM"/>
    <property type="match status" value="1"/>
</dbReference>
<dbReference type="AlphaFoldDB" id="A0AAN7BZA5"/>
<keyword evidence="6 10" id="KW-0732">Signal</keyword>
<keyword evidence="9" id="KW-0408">Iron</keyword>
<feature type="disulfide bond" evidence="9">
    <location>
        <begin position="40"/>
        <end position="47"/>
    </location>
</feature>